<accession>Q30T06</accession>
<dbReference type="RefSeq" id="WP_011372229.1">
    <property type="nucleotide sequence ID" value="NC_007575.1"/>
</dbReference>
<dbReference type="STRING" id="326298.Suden_0596"/>
<name>Q30T06_SULDN</name>
<keyword evidence="3" id="KW-1185">Reference proteome</keyword>
<dbReference type="Proteomes" id="UP000002714">
    <property type="component" value="Chromosome"/>
</dbReference>
<feature type="domain" description="KilA-N DNA-binding" evidence="1">
    <location>
        <begin position="15"/>
        <end position="98"/>
    </location>
</feature>
<reference evidence="2 3" key="1">
    <citation type="journal article" date="2008" name="Appl. Environ. Microbiol.">
        <title>Genome of the epsilonproteobacterial chemolithoautotroph Sulfurimonas denitrificans.</title>
        <authorList>
            <person name="Sievert S.M."/>
            <person name="Scott K.M."/>
            <person name="Klotz M.G."/>
            <person name="Chain P.S.G."/>
            <person name="Hauser L.J."/>
            <person name="Hemp J."/>
            <person name="Huegler M."/>
            <person name="Land M."/>
            <person name="Lapidus A."/>
            <person name="Larimer F.W."/>
            <person name="Lucas S."/>
            <person name="Malfatti S.A."/>
            <person name="Meyer F."/>
            <person name="Paulsen I.T."/>
            <person name="Ren Q."/>
            <person name="Simon J."/>
            <person name="Bailey K."/>
            <person name="Diaz E."/>
            <person name="Fitzpatrick K.A."/>
            <person name="Glover B."/>
            <person name="Gwatney N."/>
            <person name="Korajkic A."/>
            <person name="Long A."/>
            <person name="Mobberley J.M."/>
            <person name="Pantry S.N."/>
            <person name="Pazder G."/>
            <person name="Peterson S."/>
            <person name="Quintanilla J.D."/>
            <person name="Sprinkle R."/>
            <person name="Stephens J."/>
            <person name="Thomas P."/>
            <person name="Vaughn R."/>
            <person name="Weber M.J."/>
            <person name="Wooten L.L."/>
        </authorList>
    </citation>
    <scope>NUCLEOTIDE SEQUENCE [LARGE SCALE GENOMIC DNA]</scope>
    <source>
        <strain evidence="3">ATCC 33889 / DSM 1251</strain>
    </source>
</reference>
<dbReference type="AlphaFoldDB" id="Q30T06"/>
<organism evidence="2 3">
    <name type="scientific">Sulfurimonas denitrificans (strain ATCC 33889 / DSM 1251)</name>
    <name type="common">Thiomicrospira denitrificans (strain ATCC 33889 / DSM 1251)</name>
    <dbReference type="NCBI Taxonomy" id="326298"/>
    <lineage>
        <taxon>Bacteria</taxon>
        <taxon>Pseudomonadati</taxon>
        <taxon>Campylobacterota</taxon>
        <taxon>Epsilonproteobacteria</taxon>
        <taxon>Campylobacterales</taxon>
        <taxon>Sulfurimonadaceae</taxon>
        <taxon>Sulfurimonas</taxon>
    </lineage>
</organism>
<gene>
    <name evidence="2" type="ordered locus">Suden_0596</name>
</gene>
<dbReference type="OrthoDB" id="9816206at2"/>
<protein>
    <recommendedName>
        <fullName evidence="1">KilA-N DNA-binding domain-containing protein</fullName>
    </recommendedName>
</protein>
<dbReference type="eggNOG" id="COG1502">
    <property type="taxonomic scope" value="Bacteria"/>
</dbReference>
<dbReference type="Pfam" id="PF10543">
    <property type="entry name" value="ORF6N"/>
    <property type="match status" value="1"/>
</dbReference>
<evidence type="ECO:0000313" key="3">
    <source>
        <dbReference type="Proteomes" id="UP000002714"/>
    </source>
</evidence>
<dbReference type="HOGENOM" id="CLU_055403_0_1_7"/>
<dbReference type="InterPro" id="IPR018873">
    <property type="entry name" value="KilA-N_DNA-bd_domain"/>
</dbReference>
<evidence type="ECO:0000313" key="2">
    <source>
        <dbReference type="EMBL" id="ABB43875.1"/>
    </source>
</evidence>
<evidence type="ECO:0000259" key="1">
    <source>
        <dbReference type="Pfam" id="PF10543"/>
    </source>
</evidence>
<dbReference type="EMBL" id="CP000153">
    <property type="protein sequence ID" value="ABB43875.1"/>
    <property type="molecule type" value="Genomic_DNA"/>
</dbReference>
<sequence>MNEIITTDNQMIQDKIYTLRDEQVMLDKDLAELYGVETKRINEAVKNNQDKFQEDFFFELTNDEFSILRSKLSTAKFAKTRTNPKVFTEQGVYMLATILKSKVASQTTVLIIKTFANMRKFLLSNASIFQRLDSLEVKQIQSKLESDEKFNKIFNAIEEKGIPQKQHIFYNGQIFDAYLFVSDIIKNAKTSIKLIDNYVDETTLILFTKRDANVSMTIYTKTISAQLNLDLQKYNAQYPNIEIKKFDLSHDRFLIIDEKEIYHFGASLKDLGKKWFAVSKMDIDSFEFMEKLK</sequence>
<dbReference type="KEGG" id="tdn:Suden_0596"/>
<proteinExistence type="predicted"/>